<evidence type="ECO:0000313" key="1">
    <source>
        <dbReference type="EMBL" id="MDE8601569.1"/>
    </source>
</evidence>
<accession>A0ABT5W9S6</accession>
<evidence type="ECO:0008006" key="3">
    <source>
        <dbReference type="Google" id="ProtNLM"/>
    </source>
</evidence>
<keyword evidence="2" id="KW-1185">Reference proteome</keyword>
<name>A0ABT5W9S6_9GAMM</name>
<comment type="caution">
    <text evidence="1">The sequence shown here is derived from an EMBL/GenBank/DDBJ whole genome shotgun (WGS) entry which is preliminary data.</text>
</comment>
<organism evidence="1 2">
    <name type="scientific">Marinomonas maritima</name>
    <dbReference type="NCBI Taxonomy" id="2940935"/>
    <lineage>
        <taxon>Bacteria</taxon>
        <taxon>Pseudomonadati</taxon>
        <taxon>Pseudomonadota</taxon>
        <taxon>Gammaproteobacteria</taxon>
        <taxon>Oceanospirillales</taxon>
        <taxon>Oceanospirillaceae</taxon>
        <taxon>Marinomonas</taxon>
    </lineage>
</organism>
<dbReference type="EMBL" id="JAMZEG020000001">
    <property type="protein sequence ID" value="MDE8601569.1"/>
    <property type="molecule type" value="Genomic_DNA"/>
</dbReference>
<proteinExistence type="predicted"/>
<reference evidence="1" key="1">
    <citation type="submission" date="2023-01" db="EMBL/GenBank/DDBJ databases">
        <title>Psychroserpens sp. MSW6 and Marinomonas sp. RSW2, isolated from seawater.</title>
        <authorList>
            <person name="Kristyanto S."/>
            <person name="Jung J."/>
            <person name="Kim J.M."/>
            <person name="Jeon C.O."/>
        </authorList>
    </citation>
    <scope>NUCLEOTIDE SEQUENCE</scope>
    <source>
        <strain evidence="1">RSW2</strain>
    </source>
</reference>
<protein>
    <recommendedName>
        <fullName evidence="3">RiboL-PSP-HEPN domain-containing protein</fullName>
    </recommendedName>
</protein>
<dbReference type="RefSeq" id="WP_255893757.1">
    <property type="nucleotide sequence ID" value="NZ_JAMZEG020000001.1"/>
</dbReference>
<gene>
    <name evidence="1" type="ORF">M3I01_001320</name>
</gene>
<dbReference type="Proteomes" id="UP001139522">
    <property type="component" value="Unassembled WGS sequence"/>
</dbReference>
<evidence type="ECO:0000313" key="2">
    <source>
        <dbReference type="Proteomes" id="UP001139522"/>
    </source>
</evidence>
<sequence>MQPDIFIDDFEITENTEELHAILGRCLVIATRFDSLCDDTLKFLEFKSSLSALLPKEQFEEYVDKLFRKFTPLNSNIKAFPIDDSCKSILHIARKARNEVAHSLCKGMTGCLDDKVDEEGFKSYLSDLISKIADGDLLISKILSIINHDPLPRYEQGQYQTEIINWVLGK</sequence>